<evidence type="ECO:0000256" key="6">
    <source>
        <dbReference type="ARBA" id="ARBA00022801"/>
    </source>
</evidence>
<dbReference type="Pfam" id="PF13359">
    <property type="entry name" value="DDE_Tnp_4"/>
    <property type="match status" value="1"/>
</dbReference>
<evidence type="ECO:0000256" key="4">
    <source>
        <dbReference type="ARBA" id="ARBA00022722"/>
    </source>
</evidence>
<proteinExistence type="inferred from homology"/>
<keyword evidence="4" id="KW-0540">Nuclease</keyword>
<sequence length="164" mass="18886">MFRDVVVKYAGSCHDAFIYSNSILKQTLEYDPNAGFLFADSGYGLSPVLITPYSLPTTPEEIYFNKVHCQVRSEVERCIGRLKYRSRCLRKSYGALQYTPSTCCKIVFTCILLENLRNSLGLEVLDDIDFEYEEDDVQPELTQANQVRLGILRRNQLKNYIFAN</sequence>
<evidence type="ECO:0000256" key="3">
    <source>
        <dbReference type="ARBA" id="ARBA00006958"/>
    </source>
</evidence>
<reference evidence="10" key="1">
    <citation type="submission" date="2025-08" db="UniProtKB">
        <authorList>
            <consortium name="RefSeq"/>
        </authorList>
    </citation>
    <scope>IDENTIFICATION</scope>
</reference>
<dbReference type="PANTHER" id="PTHR22930">
    <property type="match status" value="1"/>
</dbReference>
<name>A0ABM4BNQ1_HYDVU</name>
<organism evidence="9 10">
    <name type="scientific">Hydra vulgaris</name>
    <name type="common">Hydra</name>
    <name type="synonym">Hydra attenuata</name>
    <dbReference type="NCBI Taxonomy" id="6087"/>
    <lineage>
        <taxon>Eukaryota</taxon>
        <taxon>Metazoa</taxon>
        <taxon>Cnidaria</taxon>
        <taxon>Hydrozoa</taxon>
        <taxon>Hydroidolina</taxon>
        <taxon>Anthoathecata</taxon>
        <taxon>Aplanulata</taxon>
        <taxon>Hydridae</taxon>
        <taxon>Hydra</taxon>
    </lineage>
</organism>
<evidence type="ECO:0000313" key="10">
    <source>
        <dbReference type="RefSeq" id="XP_065650733.1"/>
    </source>
</evidence>
<keyword evidence="9" id="KW-1185">Reference proteome</keyword>
<dbReference type="InterPro" id="IPR027806">
    <property type="entry name" value="HARBI1_dom"/>
</dbReference>
<accession>A0ABM4BNQ1</accession>
<dbReference type="PANTHER" id="PTHR22930:SF250">
    <property type="entry name" value="NUCLEASE HARBI1-LIKE PROTEIN"/>
    <property type="match status" value="1"/>
</dbReference>
<comment type="subcellular location">
    <subcellularLocation>
        <location evidence="2">Nucleus</location>
    </subcellularLocation>
</comment>
<evidence type="ECO:0000313" key="9">
    <source>
        <dbReference type="Proteomes" id="UP001652625"/>
    </source>
</evidence>
<evidence type="ECO:0000256" key="7">
    <source>
        <dbReference type="ARBA" id="ARBA00023242"/>
    </source>
</evidence>
<keyword evidence="6" id="KW-0378">Hydrolase</keyword>
<dbReference type="InterPro" id="IPR045249">
    <property type="entry name" value="HARBI1-like"/>
</dbReference>
<dbReference type="Proteomes" id="UP001652625">
    <property type="component" value="Chromosome 03"/>
</dbReference>
<dbReference type="RefSeq" id="XP_065650733.1">
    <property type="nucleotide sequence ID" value="XM_065794661.1"/>
</dbReference>
<comment type="similarity">
    <text evidence="3">Belongs to the HARBI1 family.</text>
</comment>
<gene>
    <name evidence="10" type="primary">LOC136078846</name>
</gene>
<comment type="cofactor">
    <cofactor evidence="1">
        <name>a divalent metal cation</name>
        <dbReference type="ChEBI" id="CHEBI:60240"/>
    </cofactor>
</comment>
<evidence type="ECO:0000256" key="5">
    <source>
        <dbReference type="ARBA" id="ARBA00022723"/>
    </source>
</evidence>
<dbReference type="GeneID" id="136078846"/>
<evidence type="ECO:0000256" key="1">
    <source>
        <dbReference type="ARBA" id="ARBA00001968"/>
    </source>
</evidence>
<keyword evidence="7" id="KW-0539">Nucleus</keyword>
<evidence type="ECO:0000256" key="2">
    <source>
        <dbReference type="ARBA" id="ARBA00004123"/>
    </source>
</evidence>
<feature type="domain" description="DDE Tnp4" evidence="8">
    <location>
        <begin position="2"/>
        <end position="115"/>
    </location>
</feature>
<evidence type="ECO:0000259" key="8">
    <source>
        <dbReference type="Pfam" id="PF13359"/>
    </source>
</evidence>
<keyword evidence="5" id="KW-0479">Metal-binding</keyword>
<protein>
    <submittedName>
        <fullName evidence="10">Nuclease HARBI1</fullName>
    </submittedName>
</protein>